<dbReference type="RefSeq" id="WP_135624163.1">
    <property type="nucleotide sequence ID" value="NZ_RQGD01000034.1"/>
</dbReference>
<dbReference type="EMBL" id="RQGD01000034">
    <property type="protein sequence ID" value="TGL58145.1"/>
    <property type="molecule type" value="Genomic_DNA"/>
</dbReference>
<dbReference type="Proteomes" id="UP000297693">
    <property type="component" value="Unassembled WGS sequence"/>
</dbReference>
<keyword evidence="1" id="KW-0175">Coiled coil</keyword>
<evidence type="ECO:0000313" key="2">
    <source>
        <dbReference type="EMBL" id="TGL58145.1"/>
    </source>
</evidence>
<reference evidence="2" key="1">
    <citation type="journal article" date="2019" name="PLoS Negl. Trop. Dis.">
        <title>Revisiting the worldwide diversity of Leptospira species in the environment.</title>
        <authorList>
            <person name="Vincent A.T."/>
            <person name="Schiettekatte O."/>
            <person name="Bourhy P."/>
            <person name="Veyrier F.J."/>
            <person name="Picardeau M."/>
        </authorList>
    </citation>
    <scope>NUCLEOTIDE SEQUENCE [LARGE SCALE GENOMIC DNA]</scope>
    <source>
        <strain evidence="2">201702476</strain>
    </source>
</reference>
<organism evidence="2 3">
    <name type="scientific">Leptospira ognonensis</name>
    <dbReference type="NCBI Taxonomy" id="2484945"/>
    <lineage>
        <taxon>Bacteria</taxon>
        <taxon>Pseudomonadati</taxon>
        <taxon>Spirochaetota</taxon>
        <taxon>Spirochaetia</taxon>
        <taxon>Leptospirales</taxon>
        <taxon>Leptospiraceae</taxon>
        <taxon>Leptospira</taxon>
    </lineage>
</organism>
<accession>A0A4R9K204</accession>
<evidence type="ECO:0000256" key="1">
    <source>
        <dbReference type="SAM" id="Coils"/>
    </source>
</evidence>
<dbReference type="NCBIfam" id="NF047433">
    <property type="entry name" value="Lepto_7_Nterm"/>
    <property type="match status" value="1"/>
</dbReference>
<name>A0A4R9K204_9LEPT</name>
<evidence type="ECO:0000313" key="3">
    <source>
        <dbReference type="Proteomes" id="UP000297693"/>
    </source>
</evidence>
<protein>
    <recommendedName>
        <fullName evidence="4">DUF5683 domain-containing protein</fullName>
    </recommendedName>
</protein>
<proteinExistence type="predicted"/>
<sequence length="351" mass="40210">MVSKIKPIFQFSFLFLFITISLFSETVVMRSGKSLEGKIVEQTSDIIIILDKKGVKRSISKRVVYKVLYNASEKEKLKVEENARALLEKEKAAKDAIAAEELRKLEEERLLELETVLEKNRIPVGESEETMMEYKRRIGELEAKVKDMEDFLGRRTDWRAYYATPRSEWDLVKRSAVLPGWGHHYAKEDSIGSAYTSLFFTSFALYLGSKAAVRNTKNELAADAVEITVIQPIFNSALVSLSPADTQAAVGNFLSVQTYEKMNKFQKDSSEYGQLKSASGNLEKITIALYLGQLVHSYFTGRTWAELNRQKTETEFQTTTFHLRTIQEPSNPVLYANQRPNRIEMDFSYHY</sequence>
<keyword evidence="3" id="KW-1185">Reference proteome</keyword>
<gene>
    <name evidence="2" type="ORF">EHQ58_12245</name>
</gene>
<dbReference type="OrthoDB" id="340606at2"/>
<evidence type="ECO:0008006" key="4">
    <source>
        <dbReference type="Google" id="ProtNLM"/>
    </source>
</evidence>
<comment type="caution">
    <text evidence="2">The sequence shown here is derived from an EMBL/GenBank/DDBJ whole genome shotgun (WGS) entry which is preliminary data.</text>
</comment>
<dbReference type="AlphaFoldDB" id="A0A4R9K204"/>
<feature type="coiled-coil region" evidence="1">
    <location>
        <begin position="124"/>
        <end position="151"/>
    </location>
</feature>